<evidence type="ECO:0000256" key="6">
    <source>
        <dbReference type="ARBA" id="ARBA00022801"/>
    </source>
</evidence>
<dbReference type="Gene3D" id="2.30.42.10">
    <property type="match status" value="2"/>
</dbReference>
<evidence type="ECO:0000256" key="4">
    <source>
        <dbReference type="ARBA" id="ARBA00022670"/>
    </source>
</evidence>
<evidence type="ECO:0000256" key="7">
    <source>
        <dbReference type="ARBA" id="ARBA00022833"/>
    </source>
</evidence>
<feature type="transmembrane region" description="Helical" evidence="11">
    <location>
        <begin position="6"/>
        <end position="28"/>
    </location>
</feature>
<gene>
    <name evidence="13" type="ORF">JT25_020005</name>
</gene>
<dbReference type="PANTHER" id="PTHR42837">
    <property type="entry name" value="REGULATOR OF SIGMA-E PROTEASE RSEP"/>
    <property type="match status" value="1"/>
</dbReference>
<keyword evidence="5 11" id="KW-0812">Transmembrane</keyword>
<dbReference type="InterPro" id="IPR004387">
    <property type="entry name" value="Pept_M50_Zn"/>
</dbReference>
<evidence type="ECO:0000256" key="11">
    <source>
        <dbReference type="RuleBase" id="RU362031"/>
    </source>
</evidence>
<keyword evidence="7 11" id="KW-0862">Zinc</keyword>
<evidence type="ECO:0000256" key="8">
    <source>
        <dbReference type="ARBA" id="ARBA00022989"/>
    </source>
</evidence>
<name>A0A140E5S3_9GAMM</name>
<dbReference type="CDD" id="cd23081">
    <property type="entry name" value="cpPDZ_EcRseP-like"/>
    <property type="match status" value="1"/>
</dbReference>
<feature type="transmembrane region" description="Helical" evidence="11">
    <location>
        <begin position="99"/>
        <end position="120"/>
    </location>
</feature>
<comment type="cofactor">
    <cofactor evidence="1 11">
        <name>Zn(2+)</name>
        <dbReference type="ChEBI" id="CHEBI:29105"/>
    </cofactor>
</comment>
<keyword evidence="8 11" id="KW-1133">Transmembrane helix</keyword>
<dbReference type="KEGG" id="mdn:JT25_020005"/>
<keyword evidence="9 11" id="KW-0482">Metalloprotease</keyword>
<comment type="similarity">
    <text evidence="3 11">Belongs to the peptidase M50B family.</text>
</comment>
<evidence type="ECO:0000256" key="5">
    <source>
        <dbReference type="ARBA" id="ARBA00022692"/>
    </source>
</evidence>
<evidence type="ECO:0000313" key="13">
    <source>
        <dbReference type="EMBL" id="AMK78747.1"/>
    </source>
</evidence>
<accession>A0A140E5S3</accession>
<dbReference type="AlphaFoldDB" id="A0A140E5S3"/>
<dbReference type="SUPFAM" id="SSF50156">
    <property type="entry name" value="PDZ domain-like"/>
    <property type="match status" value="2"/>
</dbReference>
<protein>
    <recommendedName>
        <fullName evidence="11">Zinc metalloprotease</fullName>
        <ecNumber evidence="11">3.4.24.-</ecNumber>
    </recommendedName>
</protein>
<keyword evidence="10 11" id="KW-0472">Membrane</keyword>
<dbReference type="STRING" id="1538553.JT25_020005"/>
<dbReference type="PANTHER" id="PTHR42837:SF2">
    <property type="entry name" value="MEMBRANE METALLOPROTEASE ARASP2, CHLOROPLASTIC-RELATED"/>
    <property type="match status" value="1"/>
</dbReference>
<dbReference type="PROSITE" id="PS50106">
    <property type="entry name" value="PDZ"/>
    <property type="match status" value="1"/>
</dbReference>
<organism evidence="13 14">
    <name type="scientific">Methylomonas denitrificans</name>
    <dbReference type="NCBI Taxonomy" id="1538553"/>
    <lineage>
        <taxon>Bacteria</taxon>
        <taxon>Pseudomonadati</taxon>
        <taxon>Pseudomonadota</taxon>
        <taxon>Gammaproteobacteria</taxon>
        <taxon>Methylococcales</taxon>
        <taxon>Methylococcaceae</taxon>
        <taxon>Methylomonas</taxon>
    </lineage>
</organism>
<dbReference type="GO" id="GO:0016020">
    <property type="term" value="C:membrane"/>
    <property type="evidence" value="ECO:0007669"/>
    <property type="project" value="UniProtKB-SubCell"/>
</dbReference>
<evidence type="ECO:0000256" key="10">
    <source>
        <dbReference type="ARBA" id="ARBA00023136"/>
    </source>
</evidence>
<dbReference type="EMBL" id="CP014476">
    <property type="protein sequence ID" value="AMK78747.1"/>
    <property type="molecule type" value="Genomic_DNA"/>
</dbReference>
<feature type="domain" description="PDZ" evidence="12">
    <location>
        <begin position="225"/>
        <end position="291"/>
    </location>
</feature>
<dbReference type="Proteomes" id="UP000030512">
    <property type="component" value="Chromosome"/>
</dbReference>
<dbReference type="InterPro" id="IPR041489">
    <property type="entry name" value="PDZ_6"/>
</dbReference>
<dbReference type="GO" id="GO:0006508">
    <property type="term" value="P:proteolysis"/>
    <property type="evidence" value="ECO:0007669"/>
    <property type="project" value="UniProtKB-KW"/>
</dbReference>
<comment type="subcellular location">
    <subcellularLocation>
        <location evidence="2">Membrane</location>
        <topology evidence="2">Multi-pass membrane protein</topology>
    </subcellularLocation>
</comment>
<keyword evidence="4 13" id="KW-0645">Protease</keyword>
<keyword evidence="14" id="KW-1185">Reference proteome</keyword>
<dbReference type="InterPro" id="IPR036034">
    <property type="entry name" value="PDZ_sf"/>
</dbReference>
<evidence type="ECO:0000256" key="2">
    <source>
        <dbReference type="ARBA" id="ARBA00004141"/>
    </source>
</evidence>
<dbReference type="GO" id="GO:0046872">
    <property type="term" value="F:metal ion binding"/>
    <property type="evidence" value="ECO:0007669"/>
    <property type="project" value="UniProtKB-KW"/>
</dbReference>
<dbReference type="RefSeq" id="WP_036273976.1">
    <property type="nucleotide sequence ID" value="NZ_CP014476.1"/>
</dbReference>
<feature type="transmembrane region" description="Helical" evidence="11">
    <location>
        <begin position="427"/>
        <end position="447"/>
    </location>
</feature>
<evidence type="ECO:0000256" key="9">
    <source>
        <dbReference type="ARBA" id="ARBA00023049"/>
    </source>
</evidence>
<dbReference type="InterPro" id="IPR001478">
    <property type="entry name" value="PDZ"/>
</dbReference>
<reference evidence="13 14" key="1">
    <citation type="journal article" date="2015" name="Environ. Microbiol.">
        <title>Methane oxidation coupled to nitrate reduction under hypoxia by the Gammaproteobacterium Methylomonas denitrificans, sp. nov. type strain FJG1.</title>
        <authorList>
            <person name="Kits K.D."/>
            <person name="Klotz M.G."/>
            <person name="Stein L.Y."/>
        </authorList>
    </citation>
    <scope>NUCLEOTIDE SEQUENCE [LARGE SCALE GENOMIC DNA]</scope>
    <source>
        <strain evidence="13 14">FJG1</strain>
    </source>
</reference>
<dbReference type="CDD" id="cd06163">
    <property type="entry name" value="S2P-M50_PDZ_RseP-like"/>
    <property type="match status" value="1"/>
</dbReference>
<proteinExistence type="inferred from homology"/>
<evidence type="ECO:0000256" key="1">
    <source>
        <dbReference type="ARBA" id="ARBA00001947"/>
    </source>
</evidence>
<dbReference type="Pfam" id="PF17820">
    <property type="entry name" value="PDZ_6"/>
    <property type="match status" value="1"/>
</dbReference>
<dbReference type="SMART" id="SM00228">
    <property type="entry name" value="PDZ"/>
    <property type="match status" value="2"/>
</dbReference>
<dbReference type="GO" id="GO:0004222">
    <property type="term" value="F:metalloendopeptidase activity"/>
    <property type="evidence" value="ECO:0007669"/>
    <property type="project" value="InterPro"/>
</dbReference>
<dbReference type="Pfam" id="PF02163">
    <property type="entry name" value="Peptidase_M50"/>
    <property type="match status" value="1"/>
</dbReference>
<dbReference type="EC" id="3.4.24.-" evidence="11"/>
<dbReference type="InterPro" id="IPR008915">
    <property type="entry name" value="Peptidase_M50"/>
</dbReference>
<dbReference type="NCBIfam" id="TIGR00054">
    <property type="entry name" value="RIP metalloprotease RseP"/>
    <property type="match status" value="1"/>
</dbReference>
<sequence length="454" mass="49146">MDTLHTLFYFIVAIAVLVAFHEYGHFWAARKVGIKVIRFSIGFGKPLITWQKGPNDTEFVVAAIPLGGYVKMVDEREEAVKPEDLPYAFNRQPLLARTAVVAAGPLSNLLLAVFLFWLVLVIGEAGIRPVIGGVEAGSLAEQAGFVNGDEILSIDETPTPTWIEALDTLLTLAIDGKAEIKVLTKAIDDSQQTRLIHLTEQDVQTPEILHKRLGLKPWVPTIKPVIGKLLDDGVAKQAGLQSGDLILSADGAAITDWQQWVDYVQARPNIEIKLLLERSGAQLPLSITPRSEQQGEGKAVGKIGAGVDAPKDLLDSMMVTHALSPWDAVPVAGKRVWFYAVTTLKMMGKMVVGSASVENLSGPISIAQYAGQSAEMGLTAFLKFLGLVSVSLGVLNLLPVPVLDGGHLLFFAVEAIKGSPLPERVQLYFQQAGMLLLMLLMGLAMFLDIGRLFQ</sequence>
<dbReference type="OrthoDB" id="9782003at2"/>
<keyword evidence="11" id="KW-0479">Metal-binding</keyword>
<keyword evidence="6 11" id="KW-0378">Hydrolase</keyword>
<evidence type="ECO:0000259" key="12">
    <source>
        <dbReference type="PROSITE" id="PS50106"/>
    </source>
</evidence>
<evidence type="ECO:0000313" key="14">
    <source>
        <dbReference type="Proteomes" id="UP000030512"/>
    </source>
</evidence>
<evidence type="ECO:0000256" key="3">
    <source>
        <dbReference type="ARBA" id="ARBA00007931"/>
    </source>
</evidence>